<evidence type="ECO:0000256" key="1">
    <source>
        <dbReference type="SAM" id="Phobius"/>
    </source>
</evidence>
<reference evidence="4" key="1">
    <citation type="journal article" date="2014" name="Genome Announc.">
        <title>Complete Genome Sequence of Campylobacter iguaniorum Strain 1485ET, Isolated from a Bearded Dragon (Pogona vitticeps).</title>
        <authorList>
            <person name="Gilbert M.J."/>
            <person name="Miller W.G."/>
            <person name="Yee E."/>
            <person name="Kik M."/>
            <person name="Wagenaar J.A."/>
            <person name="Duim B."/>
        </authorList>
    </citation>
    <scope>NUCLEOTIDE SEQUENCE [LARGE SCALE GENOMIC DNA]</scope>
    <source>
        <strain evidence="4">1485E</strain>
    </source>
</reference>
<dbReference type="HOGENOM" id="CLU_013325_4_1_7"/>
<keyword evidence="1" id="KW-0472">Membrane</keyword>
<dbReference type="InterPro" id="IPR000594">
    <property type="entry name" value="ThiF_NAD_FAD-bd"/>
</dbReference>
<dbReference type="PANTHER" id="PTHR43267:SF1">
    <property type="entry name" value="TRNA THREONYLCARBAMOYLADENOSINE DEHYDRATASE"/>
    <property type="match status" value="1"/>
</dbReference>
<evidence type="ECO:0000313" key="3">
    <source>
        <dbReference type="EMBL" id="AII14206.1"/>
    </source>
</evidence>
<dbReference type="Pfam" id="PF00899">
    <property type="entry name" value="ThiF"/>
    <property type="match status" value="1"/>
</dbReference>
<dbReference type="eggNOG" id="COG1179">
    <property type="taxonomic scope" value="Bacteria"/>
</dbReference>
<dbReference type="EMBL" id="CP009043">
    <property type="protein sequence ID" value="AII14206.1"/>
    <property type="molecule type" value="Genomic_DNA"/>
</dbReference>
<dbReference type="InterPro" id="IPR035985">
    <property type="entry name" value="Ubiquitin-activating_enz"/>
</dbReference>
<dbReference type="RefSeq" id="WP_038453024.1">
    <property type="nucleotide sequence ID" value="NZ_CP009043.1"/>
</dbReference>
<evidence type="ECO:0000313" key="4">
    <source>
        <dbReference type="Proteomes" id="UP000028486"/>
    </source>
</evidence>
<dbReference type="SUPFAM" id="SSF69572">
    <property type="entry name" value="Activating enzymes of the ubiquitin-like proteins"/>
    <property type="match status" value="1"/>
</dbReference>
<keyword evidence="4" id="KW-1185">Reference proteome</keyword>
<dbReference type="Proteomes" id="UP000028486">
    <property type="component" value="Chromosome"/>
</dbReference>
<feature type="domain" description="THIF-type NAD/FAD binding fold" evidence="2">
    <location>
        <begin position="14"/>
        <end position="136"/>
    </location>
</feature>
<dbReference type="InterPro" id="IPR045886">
    <property type="entry name" value="ThiF/MoeB/HesA"/>
</dbReference>
<dbReference type="GO" id="GO:0008641">
    <property type="term" value="F:ubiquitin-like modifier activating enzyme activity"/>
    <property type="evidence" value="ECO:0007669"/>
    <property type="project" value="InterPro"/>
</dbReference>
<dbReference type="OrthoDB" id="9804150at2"/>
<dbReference type="GO" id="GO:0061504">
    <property type="term" value="P:cyclic threonylcarbamoyladenosine biosynthetic process"/>
    <property type="evidence" value="ECO:0007669"/>
    <property type="project" value="TreeGrafter"/>
</dbReference>
<evidence type="ECO:0000259" key="2">
    <source>
        <dbReference type="Pfam" id="PF00899"/>
    </source>
</evidence>
<dbReference type="PATRIC" id="fig|1244531.6.peg.283"/>
<dbReference type="STRING" id="1244531.CIG2463D_0343"/>
<keyword evidence="1" id="KW-0812">Transmembrane</keyword>
<dbReference type="GO" id="GO:0061503">
    <property type="term" value="F:tRNA threonylcarbamoyladenosine dehydratase"/>
    <property type="evidence" value="ECO:0007669"/>
    <property type="project" value="TreeGrafter"/>
</dbReference>
<dbReference type="PANTHER" id="PTHR43267">
    <property type="entry name" value="TRNA THREONYLCARBAMOYLADENOSINE DEHYDRATASE"/>
    <property type="match status" value="1"/>
</dbReference>
<protein>
    <submittedName>
        <fullName evidence="3">Dinucleotide-utilizing enzyme, molybdopterin/thiamine biosynthesis family 1</fullName>
    </submittedName>
</protein>
<dbReference type="AlphaFoldDB" id="A0A076F836"/>
<name>A0A076F836_9BACT</name>
<keyword evidence="1" id="KW-1133">Transmembrane helix</keyword>
<gene>
    <name evidence="3" type="ORF">CIG1485E_0335</name>
</gene>
<dbReference type="Gene3D" id="3.40.50.720">
    <property type="entry name" value="NAD(P)-binding Rossmann-like Domain"/>
    <property type="match status" value="1"/>
</dbReference>
<accession>A0A076F836</accession>
<feature type="transmembrane region" description="Helical" evidence="1">
    <location>
        <begin position="188"/>
        <end position="207"/>
    </location>
</feature>
<organism evidence="3 4">
    <name type="scientific">Campylobacter iguaniorum</name>
    <dbReference type="NCBI Taxonomy" id="1244531"/>
    <lineage>
        <taxon>Bacteria</taxon>
        <taxon>Pseudomonadati</taxon>
        <taxon>Campylobacterota</taxon>
        <taxon>Epsilonproteobacteria</taxon>
        <taxon>Campylobacterales</taxon>
        <taxon>Campylobacteraceae</taxon>
        <taxon>Campylobacter</taxon>
    </lineage>
</organism>
<sequence>MDDRFTRSRWLFGDKFEKLQNAKVLICGCGGVGGACIDALYRSGVVNLTLIDCDSFDITNQNRQIGSQFVGELKTEVFARLYPGVQTLNLRLTKEIIDEFDFDKFDMVIDCIDDVPAKIALAIKCHKKLISSMGGAKRIDPTQIKIASIWKTTNDKFAKKIRYELKKSGFNKDYKVVFSTEEPRCKELGSFIGVTASFGLSLASFAIKKMLND</sequence>
<proteinExistence type="predicted"/>
<dbReference type="KEGG" id="caj:CIG1485E_0335"/>